<reference evidence="6" key="1">
    <citation type="journal article" date="2019" name="Int. J. Syst. Evol. Microbiol.">
        <title>The Global Catalogue of Microorganisms (GCM) 10K type strain sequencing project: providing services to taxonomists for standard genome sequencing and annotation.</title>
        <authorList>
            <consortium name="The Broad Institute Genomics Platform"/>
            <consortium name="The Broad Institute Genome Sequencing Center for Infectious Disease"/>
            <person name="Wu L."/>
            <person name="Ma J."/>
        </authorList>
    </citation>
    <scope>NUCLEOTIDE SEQUENCE [LARGE SCALE GENOMIC DNA]</scope>
    <source>
        <strain evidence="6">ICMP 6774ER</strain>
    </source>
</reference>
<dbReference type="Gene3D" id="1.10.10.10">
    <property type="entry name" value="Winged helix-like DNA-binding domain superfamily/Winged helix DNA-binding domain"/>
    <property type="match status" value="1"/>
</dbReference>
<dbReference type="PANTHER" id="PTHR43537">
    <property type="entry name" value="TRANSCRIPTIONAL REGULATOR, GNTR FAMILY"/>
    <property type="match status" value="1"/>
</dbReference>
<dbReference type="SUPFAM" id="SSF46785">
    <property type="entry name" value="Winged helix' DNA-binding domain"/>
    <property type="match status" value="1"/>
</dbReference>
<gene>
    <name evidence="5" type="ORF">ACFSKW_51070</name>
</gene>
<dbReference type="Proteomes" id="UP001597368">
    <property type="component" value="Unassembled WGS sequence"/>
</dbReference>
<dbReference type="InterPro" id="IPR036390">
    <property type="entry name" value="WH_DNA-bd_sf"/>
</dbReference>
<keyword evidence="6" id="KW-1185">Reference proteome</keyword>
<protein>
    <submittedName>
        <fullName evidence="5">GntR family transcriptional regulator</fullName>
    </submittedName>
</protein>
<dbReference type="Gene3D" id="1.20.120.530">
    <property type="entry name" value="GntR ligand-binding domain-like"/>
    <property type="match status" value="1"/>
</dbReference>
<dbReference type="EMBL" id="JBHUFV010000097">
    <property type="protein sequence ID" value="MFD1939828.1"/>
    <property type="molecule type" value="Genomic_DNA"/>
</dbReference>
<dbReference type="PANTHER" id="PTHR43537:SF5">
    <property type="entry name" value="UXU OPERON TRANSCRIPTIONAL REGULATOR"/>
    <property type="match status" value="1"/>
</dbReference>
<dbReference type="Pfam" id="PF07729">
    <property type="entry name" value="FCD"/>
    <property type="match status" value="1"/>
</dbReference>
<dbReference type="InterPro" id="IPR036388">
    <property type="entry name" value="WH-like_DNA-bd_sf"/>
</dbReference>
<evidence type="ECO:0000256" key="1">
    <source>
        <dbReference type="ARBA" id="ARBA00023015"/>
    </source>
</evidence>
<keyword evidence="1" id="KW-0805">Transcription regulation</keyword>
<dbReference type="RefSeq" id="WP_379582472.1">
    <property type="nucleotide sequence ID" value="NZ_JBHUFV010000097.1"/>
</dbReference>
<dbReference type="Pfam" id="PF00392">
    <property type="entry name" value="GntR"/>
    <property type="match status" value="1"/>
</dbReference>
<dbReference type="InterPro" id="IPR000524">
    <property type="entry name" value="Tscrpt_reg_HTH_GntR"/>
</dbReference>
<evidence type="ECO:0000256" key="3">
    <source>
        <dbReference type="ARBA" id="ARBA00023163"/>
    </source>
</evidence>
<name>A0ABW4TCS0_9ACTN</name>
<keyword evidence="3" id="KW-0804">Transcription</keyword>
<feature type="domain" description="HTH gntR-type" evidence="4">
    <location>
        <begin position="10"/>
        <end position="77"/>
    </location>
</feature>
<dbReference type="SMART" id="SM00895">
    <property type="entry name" value="FCD"/>
    <property type="match status" value="1"/>
</dbReference>
<keyword evidence="2" id="KW-0238">DNA-binding</keyword>
<comment type="caution">
    <text evidence="5">The sequence shown here is derived from an EMBL/GenBank/DDBJ whole genome shotgun (WGS) entry which is preliminary data.</text>
</comment>
<dbReference type="SMART" id="SM00345">
    <property type="entry name" value="HTH_GNTR"/>
    <property type="match status" value="1"/>
</dbReference>
<accession>A0ABW4TCS0</accession>
<evidence type="ECO:0000313" key="6">
    <source>
        <dbReference type="Proteomes" id="UP001597368"/>
    </source>
</evidence>
<dbReference type="PROSITE" id="PS50949">
    <property type="entry name" value="HTH_GNTR"/>
    <property type="match status" value="1"/>
</dbReference>
<sequence>MTGIALPHRTVLSDSVYEAVKALIMDHTLEPDAKINIDALTRLLEVSHTPVREALARLESDGLVIKLPLRGYSISPLLTRKEFEDLYELRLLLEPPSARRAAEAMTPEGRRALQEEMTSCEEAPSGSHYEDYKAITAHDARLHDLIMALAGNDAIRLALERTHSHLHLFRLHYGSPIGSRALKEHQAIVTALVAGDPAEAESTMRAHLERARDRLSAAFE</sequence>
<evidence type="ECO:0000313" key="5">
    <source>
        <dbReference type="EMBL" id="MFD1939828.1"/>
    </source>
</evidence>
<dbReference type="SUPFAM" id="SSF48008">
    <property type="entry name" value="GntR ligand-binding domain-like"/>
    <property type="match status" value="1"/>
</dbReference>
<evidence type="ECO:0000256" key="2">
    <source>
        <dbReference type="ARBA" id="ARBA00023125"/>
    </source>
</evidence>
<evidence type="ECO:0000259" key="4">
    <source>
        <dbReference type="PROSITE" id="PS50949"/>
    </source>
</evidence>
<dbReference type="InterPro" id="IPR011711">
    <property type="entry name" value="GntR_C"/>
</dbReference>
<dbReference type="InterPro" id="IPR008920">
    <property type="entry name" value="TF_FadR/GntR_C"/>
</dbReference>
<proteinExistence type="predicted"/>
<organism evidence="5 6">
    <name type="scientific">Nonomuraea mangrovi</name>
    <dbReference type="NCBI Taxonomy" id="2316207"/>
    <lineage>
        <taxon>Bacteria</taxon>
        <taxon>Bacillati</taxon>
        <taxon>Actinomycetota</taxon>
        <taxon>Actinomycetes</taxon>
        <taxon>Streptosporangiales</taxon>
        <taxon>Streptosporangiaceae</taxon>
        <taxon>Nonomuraea</taxon>
    </lineage>
</organism>